<comment type="caution">
    <text evidence="2">The sequence shown here is derived from an EMBL/GenBank/DDBJ whole genome shotgun (WGS) entry which is preliminary data.</text>
</comment>
<feature type="compositionally biased region" description="Basic and acidic residues" evidence="1">
    <location>
        <begin position="312"/>
        <end position="347"/>
    </location>
</feature>
<accession>A0ABQ7CCR5</accession>
<dbReference type="EMBL" id="QGKV02000832">
    <property type="protein sequence ID" value="KAF3549282.1"/>
    <property type="molecule type" value="Genomic_DNA"/>
</dbReference>
<evidence type="ECO:0000313" key="2">
    <source>
        <dbReference type="EMBL" id="KAF3549282.1"/>
    </source>
</evidence>
<evidence type="ECO:0000256" key="1">
    <source>
        <dbReference type="SAM" id="MobiDB-lite"/>
    </source>
</evidence>
<sequence>MRGGRGLFIGISNQSGSSRVAARVSLRMAPDACAAAPRAPLVLQHGLLTCKVTPRPIPVWMHGLLTCKLTPRLPHVWPYGPVACIATPRAWPFHLVDTPSHTWLAACFGRMHRNTACLAVPPRAPHVYLHVQVACTETPPASLDTHTVKFLPPRPEHIHIKPPRASRSIRPILAFPGFYTDDHIAQYKQRMLAGAPPKGSHEATMCKGFGSTLIGPALQWYINLPTRSISSFTGLSDKFVEQFASSRSLEKTSDGLYEILQHRVIPTAIFAFKRGLLPDGGLYKELAMYPCKTMEDLLSRAWAQMKWEEDVASRAKAQPKQDPRSARSDRGDREERASQKGSKDSSSRNRGRFQYGPQEKEEGMLVSTWPDISPLSISTLELVNVLRQMGQ</sequence>
<dbReference type="PANTHER" id="PTHR33223">
    <property type="entry name" value="CCHC-TYPE DOMAIN-CONTAINING PROTEIN"/>
    <property type="match status" value="1"/>
</dbReference>
<evidence type="ECO:0000313" key="3">
    <source>
        <dbReference type="Proteomes" id="UP000266723"/>
    </source>
</evidence>
<keyword evidence="3" id="KW-1185">Reference proteome</keyword>
<evidence type="ECO:0008006" key="4">
    <source>
        <dbReference type="Google" id="ProtNLM"/>
    </source>
</evidence>
<name>A0ABQ7CCR5_BRACR</name>
<gene>
    <name evidence="2" type="ORF">DY000_02006328</name>
</gene>
<dbReference type="Proteomes" id="UP000266723">
    <property type="component" value="Unassembled WGS sequence"/>
</dbReference>
<dbReference type="PANTHER" id="PTHR33223:SF9">
    <property type="entry name" value="RETROTRANSPOSON GAG DOMAIN-CONTAINING PROTEIN"/>
    <property type="match status" value="1"/>
</dbReference>
<proteinExistence type="predicted"/>
<reference evidence="2 3" key="1">
    <citation type="journal article" date="2020" name="BMC Genomics">
        <title>Intraspecific diversification of the crop wild relative Brassica cretica Lam. using demographic model selection.</title>
        <authorList>
            <person name="Kioukis A."/>
            <person name="Michalopoulou V.A."/>
            <person name="Briers L."/>
            <person name="Pirintsos S."/>
            <person name="Studholme D.J."/>
            <person name="Pavlidis P."/>
            <person name="Sarris P.F."/>
        </authorList>
    </citation>
    <scope>NUCLEOTIDE SEQUENCE [LARGE SCALE GENOMIC DNA]</scope>
    <source>
        <strain evidence="3">cv. PFS-1207/04</strain>
    </source>
</reference>
<organism evidence="2 3">
    <name type="scientific">Brassica cretica</name>
    <name type="common">Mustard</name>
    <dbReference type="NCBI Taxonomy" id="69181"/>
    <lineage>
        <taxon>Eukaryota</taxon>
        <taxon>Viridiplantae</taxon>
        <taxon>Streptophyta</taxon>
        <taxon>Embryophyta</taxon>
        <taxon>Tracheophyta</taxon>
        <taxon>Spermatophyta</taxon>
        <taxon>Magnoliopsida</taxon>
        <taxon>eudicotyledons</taxon>
        <taxon>Gunneridae</taxon>
        <taxon>Pentapetalae</taxon>
        <taxon>rosids</taxon>
        <taxon>malvids</taxon>
        <taxon>Brassicales</taxon>
        <taxon>Brassicaceae</taxon>
        <taxon>Brassiceae</taxon>
        <taxon>Brassica</taxon>
    </lineage>
</organism>
<feature type="region of interest" description="Disordered" evidence="1">
    <location>
        <begin position="312"/>
        <end position="366"/>
    </location>
</feature>
<protein>
    <recommendedName>
        <fullName evidence="4">Retrotransposon gag domain-containing protein</fullName>
    </recommendedName>
</protein>